<gene>
    <name evidence="9" type="primary">dxr</name>
    <name evidence="13" type="ORF">DET50_11777</name>
</gene>
<dbReference type="InterPro" id="IPR026877">
    <property type="entry name" value="DXPR_C"/>
</dbReference>
<dbReference type="SUPFAM" id="SSF69055">
    <property type="entry name" value="1-deoxy-D-xylulose-5-phosphate reductoisomerase, C-terminal domain"/>
    <property type="match status" value="1"/>
</dbReference>
<evidence type="ECO:0000313" key="14">
    <source>
        <dbReference type="Proteomes" id="UP000252995"/>
    </source>
</evidence>
<feature type="binding site" evidence="9">
    <location>
        <position position="38"/>
    </location>
    <ligand>
        <name>NADPH</name>
        <dbReference type="ChEBI" id="CHEBI:57783"/>
    </ligand>
</feature>
<dbReference type="InterPro" id="IPR003821">
    <property type="entry name" value="DXP_reductoisomerase"/>
</dbReference>
<comment type="caution">
    <text evidence="13">The sequence shown here is derived from an EMBL/GenBank/DDBJ whole genome shotgun (WGS) entry which is preliminary data.</text>
</comment>
<feature type="binding site" evidence="9">
    <location>
        <position position="218"/>
    </location>
    <ligand>
        <name>1-deoxy-D-xylulose 5-phosphate</name>
        <dbReference type="ChEBI" id="CHEBI:57792"/>
    </ligand>
</feature>
<evidence type="ECO:0000256" key="1">
    <source>
        <dbReference type="ARBA" id="ARBA00005094"/>
    </source>
</evidence>
<dbReference type="InterPro" id="IPR036291">
    <property type="entry name" value="NAD(P)-bd_dom_sf"/>
</dbReference>
<feature type="binding site" evidence="9">
    <location>
        <position position="182"/>
    </location>
    <ligand>
        <name>1-deoxy-D-xylulose 5-phosphate</name>
        <dbReference type="ChEBI" id="CHEBI:57792"/>
    </ligand>
</feature>
<evidence type="ECO:0000313" key="13">
    <source>
        <dbReference type="EMBL" id="RBP26585.1"/>
    </source>
</evidence>
<evidence type="ECO:0000256" key="7">
    <source>
        <dbReference type="ARBA" id="ARBA00023229"/>
    </source>
</evidence>
<dbReference type="GO" id="GO:0030145">
    <property type="term" value="F:manganese ion binding"/>
    <property type="evidence" value="ECO:0007669"/>
    <property type="project" value="TreeGrafter"/>
</dbReference>
<comment type="caution">
    <text evidence="9">Lacks conserved residue(s) required for the propagation of feature annotation.</text>
</comment>
<organism evidence="13 14">
    <name type="scientific">Marinobacter pelagius</name>
    <dbReference type="NCBI Taxonomy" id="379482"/>
    <lineage>
        <taxon>Bacteria</taxon>
        <taxon>Pseudomonadati</taxon>
        <taxon>Pseudomonadota</taxon>
        <taxon>Gammaproteobacteria</taxon>
        <taxon>Pseudomonadales</taxon>
        <taxon>Marinobacteraceae</taxon>
        <taxon>Marinobacter</taxon>
    </lineage>
</organism>
<feature type="domain" description="1-deoxy-D-xylulose 5-phosphate reductoisomerase C-terminal" evidence="11">
    <location>
        <begin position="147"/>
        <end position="235"/>
    </location>
</feature>
<evidence type="ECO:0000256" key="2">
    <source>
        <dbReference type="ARBA" id="ARBA00006825"/>
    </source>
</evidence>
<comment type="cofactor">
    <cofactor evidence="9">
        <name>Mg(2+)</name>
        <dbReference type="ChEBI" id="CHEBI:18420"/>
    </cofactor>
    <cofactor evidence="9">
        <name>Mn(2+)</name>
        <dbReference type="ChEBI" id="CHEBI:29035"/>
    </cofactor>
</comment>
<feature type="binding site" evidence="9">
    <location>
        <position position="227"/>
    </location>
    <ligand>
        <name>1-deoxy-D-xylulose 5-phosphate</name>
        <dbReference type="ChEBI" id="CHEBI:57792"/>
    </ligand>
</feature>
<dbReference type="GO" id="GO:0030604">
    <property type="term" value="F:1-deoxy-D-xylulose-5-phosphate reductoisomerase activity"/>
    <property type="evidence" value="ECO:0007669"/>
    <property type="project" value="UniProtKB-UniRule"/>
</dbReference>
<evidence type="ECO:0000256" key="3">
    <source>
        <dbReference type="ARBA" id="ARBA00022723"/>
    </source>
</evidence>
<comment type="function">
    <text evidence="9">Catalyzes the NADPH-dependent rearrangement and reduction of 1-deoxy-D-xylulose-5-phosphate (DXP) to 2-C-methyl-D-erythritol 4-phosphate (MEP).</text>
</comment>
<evidence type="ECO:0000256" key="9">
    <source>
        <dbReference type="HAMAP-Rule" id="MF_00183"/>
    </source>
</evidence>
<dbReference type="NCBIfam" id="TIGR00243">
    <property type="entry name" value="Dxr"/>
    <property type="match status" value="1"/>
</dbReference>
<dbReference type="Gene3D" id="3.40.50.720">
    <property type="entry name" value="NAD(P)-binding Rossmann-like Domain"/>
    <property type="match status" value="1"/>
</dbReference>
<dbReference type="SUPFAM" id="SSF51735">
    <property type="entry name" value="NAD(P)-binding Rossmann-fold domains"/>
    <property type="match status" value="1"/>
</dbReference>
<reference evidence="13 14" key="1">
    <citation type="submission" date="2018-06" db="EMBL/GenBank/DDBJ databases">
        <title>Freshwater and sediment microbial communities from various areas in North America, analyzing microbe dynamics in response to fracking.</title>
        <authorList>
            <person name="Lamendella R."/>
        </authorList>
    </citation>
    <scope>NUCLEOTIDE SEQUENCE [LARGE SCALE GENOMIC DNA]</scope>
    <source>
        <strain evidence="13 14">114J</strain>
    </source>
</reference>
<dbReference type="InterPro" id="IPR013644">
    <property type="entry name" value="DXP_reductoisomerase_C"/>
</dbReference>
<evidence type="ECO:0000259" key="12">
    <source>
        <dbReference type="Pfam" id="PF13288"/>
    </source>
</evidence>
<keyword evidence="5 9" id="KW-0560">Oxidoreductase</keyword>
<dbReference type="Pfam" id="PF13288">
    <property type="entry name" value="DXPR_C"/>
    <property type="match status" value="1"/>
</dbReference>
<evidence type="ECO:0000256" key="4">
    <source>
        <dbReference type="ARBA" id="ARBA00022857"/>
    </source>
</evidence>
<dbReference type="InterPro" id="IPR013512">
    <property type="entry name" value="DXP_reductoisomerase_N"/>
</dbReference>
<evidence type="ECO:0000256" key="6">
    <source>
        <dbReference type="ARBA" id="ARBA00023211"/>
    </source>
</evidence>
<accession>A0A366GHW3</accession>
<evidence type="ECO:0000256" key="5">
    <source>
        <dbReference type="ARBA" id="ARBA00023002"/>
    </source>
</evidence>
<feature type="binding site" evidence="9">
    <location>
        <position position="15"/>
    </location>
    <ligand>
        <name>NADPH</name>
        <dbReference type="ChEBI" id="CHEBI:57783"/>
    </ligand>
</feature>
<keyword evidence="9" id="KW-0460">Magnesium</keyword>
<feature type="binding site" evidence="9">
    <location>
        <position position="12"/>
    </location>
    <ligand>
        <name>NADPH</name>
        <dbReference type="ChEBI" id="CHEBI:57783"/>
    </ligand>
</feature>
<dbReference type="EMBL" id="QNRO01000017">
    <property type="protein sequence ID" value="RBP26585.1"/>
    <property type="molecule type" value="Genomic_DNA"/>
</dbReference>
<feature type="binding site" evidence="9">
    <location>
        <position position="211"/>
    </location>
    <ligand>
        <name>NADPH</name>
        <dbReference type="ChEBI" id="CHEBI:57783"/>
    </ligand>
</feature>
<dbReference type="GO" id="GO:0070402">
    <property type="term" value="F:NADPH binding"/>
    <property type="evidence" value="ECO:0007669"/>
    <property type="project" value="InterPro"/>
</dbReference>
<dbReference type="UniPathway" id="UPA00056">
    <property type="reaction ID" value="UER00092"/>
</dbReference>
<feature type="binding site" evidence="9">
    <location>
        <position position="224"/>
    </location>
    <ligand>
        <name>1-deoxy-D-xylulose 5-phosphate</name>
        <dbReference type="ChEBI" id="CHEBI:57792"/>
    </ligand>
</feature>
<dbReference type="RefSeq" id="WP_113863507.1">
    <property type="nucleotide sequence ID" value="NZ_QNRO01000017.1"/>
</dbReference>
<dbReference type="PANTHER" id="PTHR30525">
    <property type="entry name" value="1-DEOXY-D-XYLULOSE 5-PHOSPHATE REDUCTOISOMERASE"/>
    <property type="match status" value="1"/>
</dbReference>
<comment type="pathway">
    <text evidence="1 9">Isoprenoid biosynthesis; isopentenyl diphosphate biosynthesis via DXP pathway; isopentenyl diphosphate from 1-deoxy-D-xylulose 5-phosphate: step 1/6.</text>
</comment>
<dbReference type="Proteomes" id="UP000252995">
    <property type="component" value="Unassembled WGS sequence"/>
</dbReference>
<dbReference type="FunFam" id="3.40.50.720:FF:000045">
    <property type="entry name" value="1-deoxy-D-xylulose 5-phosphate reductoisomerase"/>
    <property type="match status" value="1"/>
</dbReference>
<dbReference type="OrthoDB" id="9806546at2"/>
<comment type="similarity">
    <text evidence="2 9">Belongs to the DXR family.</text>
</comment>
<feature type="binding site" evidence="9">
    <location>
        <position position="151"/>
    </location>
    <ligand>
        <name>Mn(2+)</name>
        <dbReference type="ChEBI" id="CHEBI:29035"/>
    </ligand>
</feature>
<feature type="domain" description="1-deoxy-D-xylulose 5-phosphate reductoisomerase N-terminal" evidence="10">
    <location>
        <begin position="6"/>
        <end position="133"/>
    </location>
</feature>
<dbReference type="HAMAP" id="MF_00183">
    <property type="entry name" value="DXP_reductoisom"/>
    <property type="match status" value="1"/>
</dbReference>
<evidence type="ECO:0000259" key="10">
    <source>
        <dbReference type="Pfam" id="PF02670"/>
    </source>
</evidence>
<evidence type="ECO:0000256" key="8">
    <source>
        <dbReference type="ARBA" id="ARBA00048543"/>
    </source>
</evidence>
<proteinExistence type="inferred from homology"/>
<feature type="domain" description="DXP reductoisomerase C-terminal" evidence="12">
    <location>
        <begin position="267"/>
        <end position="383"/>
    </location>
</feature>
<keyword evidence="13" id="KW-0413">Isomerase</keyword>
<evidence type="ECO:0000259" key="11">
    <source>
        <dbReference type="Pfam" id="PF08436"/>
    </source>
</evidence>
<feature type="binding site" evidence="9">
    <location>
        <position position="153"/>
    </location>
    <ligand>
        <name>Mn(2+)</name>
        <dbReference type="ChEBI" id="CHEBI:29035"/>
    </ligand>
</feature>
<feature type="binding site" evidence="9">
    <location>
        <position position="152"/>
    </location>
    <ligand>
        <name>1-deoxy-D-xylulose 5-phosphate</name>
        <dbReference type="ChEBI" id="CHEBI:57792"/>
    </ligand>
</feature>
<feature type="binding site" evidence="9">
    <location>
        <position position="14"/>
    </location>
    <ligand>
        <name>NADPH</name>
        <dbReference type="ChEBI" id="CHEBI:57783"/>
    </ligand>
</feature>
<dbReference type="Pfam" id="PF08436">
    <property type="entry name" value="DXP_redisom_C"/>
    <property type="match status" value="1"/>
</dbReference>
<dbReference type="NCBIfam" id="NF003938">
    <property type="entry name" value="PRK05447.1-1"/>
    <property type="match status" value="1"/>
</dbReference>
<keyword evidence="3 9" id="KW-0479">Metal-binding</keyword>
<dbReference type="Gene3D" id="1.10.1740.10">
    <property type="match status" value="1"/>
</dbReference>
<dbReference type="STRING" id="379482.SAMN04487961_2610"/>
<dbReference type="PIRSF" id="PIRSF006205">
    <property type="entry name" value="Dxp_reductismrs"/>
    <property type="match status" value="1"/>
</dbReference>
<feature type="binding site" evidence="9">
    <location>
        <position position="153"/>
    </location>
    <ligand>
        <name>1-deoxy-D-xylulose 5-phosphate</name>
        <dbReference type="ChEBI" id="CHEBI:57792"/>
    </ligand>
</feature>
<dbReference type="Pfam" id="PF02670">
    <property type="entry name" value="DXP_reductoisom"/>
    <property type="match status" value="1"/>
</dbReference>
<comment type="catalytic activity">
    <reaction evidence="8">
        <text>2-C-methyl-D-erythritol 4-phosphate + NADP(+) = 1-deoxy-D-xylulose 5-phosphate + NADPH + H(+)</text>
        <dbReference type="Rhea" id="RHEA:13717"/>
        <dbReference type="ChEBI" id="CHEBI:15378"/>
        <dbReference type="ChEBI" id="CHEBI:57783"/>
        <dbReference type="ChEBI" id="CHEBI:57792"/>
        <dbReference type="ChEBI" id="CHEBI:58262"/>
        <dbReference type="ChEBI" id="CHEBI:58349"/>
        <dbReference type="EC" id="1.1.1.267"/>
    </reaction>
    <physiologicalReaction direction="right-to-left" evidence="8">
        <dbReference type="Rhea" id="RHEA:13719"/>
    </physiologicalReaction>
</comment>
<protein>
    <recommendedName>
        <fullName evidence="9">1-deoxy-D-xylulose 5-phosphate reductoisomerase</fullName>
        <shortName evidence="9">DXP reductoisomerase</shortName>
        <ecNumber evidence="9">1.1.1.267</ecNumber>
    </recommendedName>
    <alternativeName>
        <fullName evidence="9">1-deoxyxylulose-5-phosphate reductoisomerase</fullName>
    </alternativeName>
    <alternativeName>
        <fullName evidence="9">2-C-methyl-D-erythritol 4-phosphate synthase</fullName>
    </alternativeName>
</protein>
<feature type="binding site" evidence="9">
    <location>
        <position position="227"/>
    </location>
    <ligand>
        <name>Mn(2+)</name>
        <dbReference type="ChEBI" id="CHEBI:29035"/>
    </ligand>
</feature>
<sequence length="394" mass="41856">MAQRTVTLLGATGSIGLSTLDVIRRHPERFSVYALTAGTRAKELAVLCREFRPAVAVMASTEAAETLKELLADLPEIRVLAGEEGLCEVASAPEADTVMAAIVGAAGLPPTLAAVRAGKRVLLANKEALVMSGQLFMDAVAESGAELLPIDSEHNAIFQCMPADKVRDPRGAGITRILLTASGGPFRTHTVEQLRCVSPAEACAHPNWSMGQKISVDSATLMNKGLELIEACWLFNTTPANIEVHVHPESIIHSMVEYADGSVLAQLGSPDMRTPIANGLAWPERIDAGVAPLDLFAIGRFHFERPDLVRFPCLRLAAEAFVAGGTAPAALNAANEIAVAAFLEGTLCFADIPVIIERTLAATEVVPADSFETIFAKDAEARRHAREQIGLLTV</sequence>
<keyword evidence="6 9" id="KW-0464">Manganese</keyword>
<feature type="binding site" evidence="9">
    <location>
        <position position="13"/>
    </location>
    <ligand>
        <name>NADPH</name>
        <dbReference type="ChEBI" id="CHEBI:57783"/>
    </ligand>
</feature>
<name>A0A366GHW3_9GAMM</name>
<keyword evidence="4 9" id="KW-0521">NADP</keyword>
<dbReference type="NCBIfam" id="NF009114">
    <property type="entry name" value="PRK12464.1"/>
    <property type="match status" value="1"/>
</dbReference>
<dbReference type="PANTHER" id="PTHR30525:SF0">
    <property type="entry name" value="1-DEOXY-D-XYLULOSE 5-PHOSPHATE REDUCTOISOMERASE, CHLOROPLASTIC"/>
    <property type="match status" value="1"/>
</dbReference>
<feature type="binding site" evidence="9">
    <location>
        <position position="127"/>
    </location>
    <ligand>
        <name>NADPH</name>
        <dbReference type="ChEBI" id="CHEBI:57783"/>
    </ligand>
</feature>
<dbReference type="EC" id="1.1.1.267" evidence="9"/>
<dbReference type="AlphaFoldDB" id="A0A366GHW3"/>
<dbReference type="SUPFAM" id="SSF55347">
    <property type="entry name" value="Glyceraldehyde-3-phosphate dehydrogenase-like, C-terminal domain"/>
    <property type="match status" value="1"/>
</dbReference>
<dbReference type="GO" id="GO:0016853">
    <property type="term" value="F:isomerase activity"/>
    <property type="evidence" value="ECO:0007669"/>
    <property type="project" value="UniProtKB-KW"/>
</dbReference>
<dbReference type="GO" id="GO:0051484">
    <property type="term" value="P:isopentenyl diphosphate biosynthetic process, methylerythritol 4-phosphate pathway involved in terpenoid biosynthetic process"/>
    <property type="evidence" value="ECO:0007669"/>
    <property type="project" value="UniProtKB-ARBA"/>
</dbReference>
<feature type="binding site" evidence="9">
    <location>
        <position position="126"/>
    </location>
    <ligand>
        <name>1-deoxy-D-xylulose 5-phosphate</name>
        <dbReference type="ChEBI" id="CHEBI:57792"/>
    </ligand>
</feature>
<feature type="binding site" evidence="9">
    <location>
        <position position="205"/>
    </location>
    <ligand>
        <name>1-deoxy-D-xylulose 5-phosphate</name>
        <dbReference type="ChEBI" id="CHEBI:57792"/>
    </ligand>
</feature>
<feature type="binding site" evidence="9">
    <location>
        <position position="125"/>
    </location>
    <ligand>
        <name>NADPH</name>
        <dbReference type="ChEBI" id="CHEBI:57783"/>
    </ligand>
</feature>
<dbReference type="InterPro" id="IPR036169">
    <property type="entry name" value="DXPR_C_sf"/>
</dbReference>
<feature type="binding site" evidence="9">
    <location>
        <position position="223"/>
    </location>
    <ligand>
        <name>1-deoxy-D-xylulose 5-phosphate</name>
        <dbReference type="ChEBI" id="CHEBI:57792"/>
    </ligand>
</feature>
<keyword evidence="7 9" id="KW-0414">Isoprene biosynthesis</keyword>